<dbReference type="AlphaFoldDB" id="Q1IKA4"/>
<evidence type="ECO:0000313" key="1">
    <source>
        <dbReference type="EMBL" id="ABF42696.1"/>
    </source>
</evidence>
<reference evidence="1 2" key="1">
    <citation type="journal article" date="2009" name="Appl. Environ. Microbiol.">
        <title>Three genomes from the phylum Acidobacteria provide insight into the lifestyles of these microorganisms in soils.</title>
        <authorList>
            <person name="Ward N.L."/>
            <person name="Challacombe J.F."/>
            <person name="Janssen P.H."/>
            <person name="Henrissat B."/>
            <person name="Coutinho P.M."/>
            <person name="Wu M."/>
            <person name="Xie G."/>
            <person name="Haft D.H."/>
            <person name="Sait M."/>
            <person name="Badger J."/>
            <person name="Barabote R.D."/>
            <person name="Bradley B."/>
            <person name="Brettin T.S."/>
            <person name="Brinkac L.M."/>
            <person name="Bruce D."/>
            <person name="Creasy T."/>
            <person name="Daugherty S.C."/>
            <person name="Davidsen T.M."/>
            <person name="DeBoy R.T."/>
            <person name="Detter J.C."/>
            <person name="Dodson R.J."/>
            <person name="Durkin A.S."/>
            <person name="Ganapathy A."/>
            <person name="Gwinn-Giglio M."/>
            <person name="Han C.S."/>
            <person name="Khouri H."/>
            <person name="Kiss H."/>
            <person name="Kothari S.P."/>
            <person name="Madupu R."/>
            <person name="Nelson K.E."/>
            <person name="Nelson W.C."/>
            <person name="Paulsen I."/>
            <person name="Penn K."/>
            <person name="Ren Q."/>
            <person name="Rosovitz M.J."/>
            <person name="Selengut J.D."/>
            <person name="Shrivastava S."/>
            <person name="Sullivan S.A."/>
            <person name="Tapia R."/>
            <person name="Thompson L.S."/>
            <person name="Watkins K.L."/>
            <person name="Yang Q."/>
            <person name="Yu C."/>
            <person name="Zafar N."/>
            <person name="Zhou L."/>
            <person name="Kuske C.R."/>
        </authorList>
    </citation>
    <scope>NUCLEOTIDE SEQUENCE [LARGE SCALE GENOMIC DNA]</scope>
    <source>
        <strain evidence="1 2">Ellin345</strain>
    </source>
</reference>
<dbReference type="RefSeq" id="WP_011524495.1">
    <property type="nucleotide sequence ID" value="NC_008009.1"/>
</dbReference>
<dbReference type="KEGG" id="aba:Acid345_3695"/>
<evidence type="ECO:0000313" key="2">
    <source>
        <dbReference type="Proteomes" id="UP000002432"/>
    </source>
</evidence>
<accession>Q1IKA4</accession>
<dbReference type="eggNOG" id="ENOG50315Y9">
    <property type="taxonomic scope" value="Bacteria"/>
</dbReference>
<protein>
    <submittedName>
        <fullName evidence="1">Uncharacterized protein</fullName>
    </submittedName>
</protein>
<dbReference type="Proteomes" id="UP000002432">
    <property type="component" value="Chromosome"/>
</dbReference>
<dbReference type="EnsemblBacteria" id="ABF42696">
    <property type="protein sequence ID" value="ABF42696"/>
    <property type="gene ID" value="Acid345_3695"/>
</dbReference>
<proteinExistence type="predicted"/>
<keyword evidence="2" id="KW-1185">Reference proteome</keyword>
<organism evidence="1 2">
    <name type="scientific">Koribacter versatilis (strain Ellin345)</name>
    <dbReference type="NCBI Taxonomy" id="204669"/>
    <lineage>
        <taxon>Bacteria</taxon>
        <taxon>Pseudomonadati</taxon>
        <taxon>Acidobacteriota</taxon>
        <taxon>Terriglobia</taxon>
        <taxon>Terriglobales</taxon>
        <taxon>Candidatus Korobacteraceae</taxon>
        <taxon>Candidatus Korobacter</taxon>
    </lineage>
</organism>
<gene>
    <name evidence="1" type="ordered locus">Acid345_3695</name>
</gene>
<dbReference type="EMBL" id="CP000360">
    <property type="protein sequence ID" value="ABF42696.1"/>
    <property type="molecule type" value="Genomic_DNA"/>
</dbReference>
<sequence>MIYMEEREFYDERQEKRTHTLNCPHCHQSGEYEVQWLVRMKKKSLPGRADDRDRAKFAKAKSYMVRRDDLLACKNMRCRKRFEVSGVQSVAFLD</sequence>
<name>Q1IKA4_KORVE</name>
<dbReference type="STRING" id="204669.Acid345_3695"/>
<dbReference type="HOGENOM" id="CLU_2393125_0_0_0"/>